<keyword evidence="2" id="KW-0472">Membrane</keyword>
<organism evidence="3 4">
    <name type="scientific">Streptomyces viridosporus (strain ATCC 14672 / DSM 40746 / JCM 4963 / KCTC 9882 / NRRL B-12104 / FH 1290)</name>
    <name type="common">Streptomyces ghanaensis</name>
    <dbReference type="NCBI Taxonomy" id="566461"/>
    <lineage>
        <taxon>Bacteria</taxon>
        <taxon>Bacillati</taxon>
        <taxon>Actinomycetota</taxon>
        <taxon>Actinomycetes</taxon>
        <taxon>Kitasatosporales</taxon>
        <taxon>Streptomycetaceae</taxon>
        <taxon>Streptomyces</taxon>
    </lineage>
</organism>
<gene>
    <name evidence="3" type="ORF">SSFG_07741</name>
</gene>
<feature type="compositionally biased region" description="Basic residues" evidence="1">
    <location>
        <begin position="10"/>
        <end position="20"/>
    </location>
</feature>
<feature type="transmembrane region" description="Helical" evidence="2">
    <location>
        <begin position="55"/>
        <end position="75"/>
    </location>
</feature>
<feature type="region of interest" description="Disordered" evidence="1">
    <location>
        <begin position="1"/>
        <end position="46"/>
    </location>
</feature>
<evidence type="ECO:0000313" key="4">
    <source>
        <dbReference type="Proteomes" id="UP000003824"/>
    </source>
</evidence>
<proteinExistence type="predicted"/>
<protein>
    <submittedName>
        <fullName evidence="3">Predicted protein</fullName>
    </submittedName>
</protein>
<feature type="region of interest" description="Disordered" evidence="1">
    <location>
        <begin position="205"/>
        <end position="236"/>
    </location>
</feature>
<evidence type="ECO:0000313" key="3">
    <source>
        <dbReference type="EMBL" id="EFE72506.2"/>
    </source>
</evidence>
<dbReference type="Proteomes" id="UP000003824">
    <property type="component" value="Unassembled WGS sequence"/>
</dbReference>
<reference evidence="4" key="1">
    <citation type="submission" date="2008-12" db="EMBL/GenBank/DDBJ databases">
        <title>Annotation of Streptomyces ghanaensis ATCC 14672.</title>
        <authorList>
            <consortium name="The Broad Institute Genome Sequencing Platform"/>
            <consortium name="Broad Institute Microbial Sequencing Center"/>
            <person name="Fischbach M."/>
            <person name="Ward D."/>
            <person name="Young S."/>
            <person name="Kodira C.D."/>
            <person name="Zeng Q."/>
            <person name="Koehrsen M."/>
            <person name="Godfrey P."/>
            <person name="Alvarado L."/>
            <person name="Berlin A.M."/>
            <person name="Borenstein D."/>
            <person name="Chen Z."/>
            <person name="Engels R."/>
            <person name="Freedman E."/>
            <person name="Gellesch M."/>
            <person name="Goldberg J."/>
            <person name="Griggs A."/>
            <person name="Gujja S."/>
            <person name="Heiman D.I."/>
            <person name="Hepburn T.A."/>
            <person name="Howarth C."/>
            <person name="Jen D."/>
            <person name="Larson L."/>
            <person name="Lewis B."/>
            <person name="Mehta T."/>
            <person name="Park D."/>
            <person name="Pearson M."/>
            <person name="Roberts A."/>
            <person name="Saif S."/>
            <person name="Shea T.D."/>
            <person name="Shenoy N."/>
            <person name="Sisk P."/>
            <person name="Stolte C."/>
            <person name="Sykes S.N."/>
            <person name="Walk T."/>
            <person name="White J."/>
            <person name="Yandava C."/>
            <person name="Straight P."/>
            <person name="Clardy J."/>
            <person name="Hung D."/>
            <person name="Kolter R."/>
            <person name="Mekalanos J."/>
            <person name="Walker S."/>
            <person name="Walsh C.T."/>
            <person name="Wieland B.L.C."/>
            <person name="Ilzarbe M."/>
            <person name="Galagan J."/>
            <person name="Nusbaum C."/>
            <person name="Birren B."/>
        </authorList>
    </citation>
    <scope>NUCLEOTIDE SEQUENCE [LARGE SCALE GENOMIC DNA]</scope>
    <source>
        <strain evidence="4">ATCC 14672 / DSM 40746 / JCM 4963 / KCTC 9882 / NRRL B-12104 / FH 1290</strain>
    </source>
</reference>
<evidence type="ECO:0000256" key="1">
    <source>
        <dbReference type="SAM" id="MobiDB-lite"/>
    </source>
</evidence>
<accession>D6AAH1</accession>
<sequence>MAHPAGLGRTGHRNRPRPRSRPGLTPPSTSRPADRDRPQRPPQTPGLMILKRKTVLIAVGAALAVAVGIGGSVLYQEVNQRNEAATTSHVSLTYDADFSDDANLAGAAEDLFYGKVTALKGQKDLGIGPETQYAVEVQRVFKGDVTGVVVVNQQGGKDEDGNVVNLPEDDALLEVGKRYLFATKYNPDHRFNTVIPVHGDIPIPDTEAPAPGAPDMNGDGQPTMSDRRSHATSPCTARECRARVTRLDQEIIGGPRLLVSG</sequence>
<name>D6AAH1_STRV1</name>
<dbReference type="eggNOG" id="ENOG5031STQ">
    <property type="taxonomic scope" value="Bacteria"/>
</dbReference>
<dbReference type="EMBL" id="DS999642">
    <property type="protein sequence ID" value="EFE72506.2"/>
    <property type="molecule type" value="Genomic_DNA"/>
</dbReference>
<keyword evidence="2" id="KW-1133">Transmembrane helix</keyword>
<evidence type="ECO:0000256" key="2">
    <source>
        <dbReference type="SAM" id="Phobius"/>
    </source>
</evidence>
<keyword evidence="2" id="KW-0812">Transmembrane</keyword>
<dbReference type="AlphaFoldDB" id="D6AAH1"/>